<dbReference type="PANTHER" id="PTHR47942">
    <property type="entry name" value="TETRATRICOPEPTIDE REPEAT (TPR)-LIKE SUPERFAMILY PROTEIN-RELATED"/>
    <property type="match status" value="1"/>
</dbReference>
<feature type="chain" id="PRO_5031544528" description="Pentacotripeptide-repeat region of PRORP domain-containing protein" evidence="3">
    <location>
        <begin position="27"/>
        <end position="666"/>
    </location>
</feature>
<name>A0A7S4I9D1_9STRA</name>
<proteinExistence type="predicted"/>
<protein>
    <recommendedName>
        <fullName evidence="5">Pentacotripeptide-repeat region of PRORP domain-containing protein</fullName>
    </recommendedName>
</protein>
<keyword evidence="3" id="KW-0732">Signal</keyword>
<evidence type="ECO:0000256" key="3">
    <source>
        <dbReference type="SAM" id="SignalP"/>
    </source>
</evidence>
<keyword evidence="1" id="KW-0677">Repeat</keyword>
<reference evidence="4" key="1">
    <citation type="submission" date="2021-01" db="EMBL/GenBank/DDBJ databases">
        <authorList>
            <person name="Corre E."/>
            <person name="Pelletier E."/>
            <person name="Niang G."/>
            <person name="Scheremetjew M."/>
            <person name="Finn R."/>
            <person name="Kale V."/>
            <person name="Holt S."/>
            <person name="Cochrane G."/>
            <person name="Meng A."/>
            <person name="Brown T."/>
            <person name="Cohen L."/>
        </authorList>
    </citation>
    <scope>NUCLEOTIDE SEQUENCE</scope>
    <source>
        <strain evidence="4">Isolate 1302-5</strain>
    </source>
</reference>
<dbReference type="PANTHER" id="PTHR47942:SF63">
    <property type="entry name" value="PENTATRICOPEPTIDE REPEAT-CONTAINING PROTEIN"/>
    <property type="match status" value="1"/>
</dbReference>
<feature type="region of interest" description="Disordered" evidence="2">
    <location>
        <begin position="26"/>
        <end position="125"/>
    </location>
</feature>
<dbReference type="InterPro" id="IPR011990">
    <property type="entry name" value="TPR-like_helical_dom_sf"/>
</dbReference>
<feature type="signal peptide" evidence="3">
    <location>
        <begin position="1"/>
        <end position="26"/>
    </location>
</feature>
<feature type="compositionally biased region" description="Basic residues" evidence="2">
    <location>
        <begin position="96"/>
        <end position="105"/>
    </location>
</feature>
<dbReference type="Gene3D" id="1.25.40.10">
    <property type="entry name" value="Tetratricopeptide repeat domain"/>
    <property type="match status" value="2"/>
</dbReference>
<accession>A0A7S4I9D1</accession>
<sequence length="666" mass="72003">MVSQSTIGRRTCAVLLSAALLGRGEGFTTSSRASNVPRWSGGNPSGFGKSHSAASRLSPASTRLHVLSVPRPPSEEASLDDERGPQSQPPRPVRPPPRRRSKPNRSRGGPNNGKRYKGRGDDASFLRKRTEQLLRATDPEGNDDDDDSAAVKTDRRTFNWLLDGWAFSGLPESPSRVRSLLDRMDELGGPLGPDVRSYTKLAHAISRAGGRDAGRNAYAVLRRMEDMWSSGSNPAVRPNTFTYTAVAEAHANSGGGLEAAVKAGEVADLMERMRAEGSDDVRPTARVYSAVISAWAKAGVAGSAQRAEDCLDRMEELYASTDNDDVKPNVYNFNGVINAWANSGEGGNAARHAQDILERMERLSREEGGEGDSNIICPTTSSYNAAIDAWAKSGEEDAAERAEQLLLRMEEDDSRARPNTRSFNAVLNAWAKSRRPDAALRAEAILDNMERWHENGDAVGPDATSFSTAINAWGRSQNSDKAERALALYLRLKGAYESGPGRRSAANRHLRPTVVACNSVMNACAFSVGSPAEQSRAVEIAHMMLKELEGGAEGGNGGGGNGGAYGGPDQVTYGTFLKVCANQMEPGETRDLVADVVFRKCVRDGQVGEMVLRELEGLVSGPDMWEKLVGKKRGDSHTPVRPKDLPKSWTCNVVEGKWARRKRKLG</sequence>
<evidence type="ECO:0000256" key="1">
    <source>
        <dbReference type="ARBA" id="ARBA00022737"/>
    </source>
</evidence>
<dbReference type="AlphaFoldDB" id="A0A7S4I9D1"/>
<dbReference type="InterPro" id="IPR051222">
    <property type="entry name" value="PPR/CCM1_RNA-binding"/>
</dbReference>
<evidence type="ECO:0008006" key="5">
    <source>
        <dbReference type="Google" id="ProtNLM"/>
    </source>
</evidence>
<gene>
    <name evidence="4" type="ORF">OAUR00152_LOCUS8769</name>
</gene>
<feature type="compositionally biased region" description="Polar residues" evidence="2">
    <location>
        <begin position="52"/>
        <end position="61"/>
    </location>
</feature>
<organism evidence="4">
    <name type="scientific">Odontella aurita</name>
    <dbReference type="NCBI Taxonomy" id="265563"/>
    <lineage>
        <taxon>Eukaryota</taxon>
        <taxon>Sar</taxon>
        <taxon>Stramenopiles</taxon>
        <taxon>Ochrophyta</taxon>
        <taxon>Bacillariophyta</taxon>
        <taxon>Mediophyceae</taxon>
        <taxon>Biddulphiophycidae</taxon>
        <taxon>Eupodiscales</taxon>
        <taxon>Odontellaceae</taxon>
        <taxon>Odontella</taxon>
    </lineage>
</organism>
<evidence type="ECO:0000313" key="4">
    <source>
        <dbReference type="EMBL" id="CAE2222161.1"/>
    </source>
</evidence>
<evidence type="ECO:0000256" key="2">
    <source>
        <dbReference type="SAM" id="MobiDB-lite"/>
    </source>
</evidence>
<dbReference type="EMBL" id="HBKQ01012830">
    <property type="protein sequence ID" value="CAE2222161.1"/>
    <property type="molecule type" value="Transcribed_RNA"/>
</dbReference>